<accession>A0A4V3SBV5</accession>
<proteinExistence type="predicted"/>
<protein>
    <submittedName>
        <fullName evidence="1">Uncharacterized protein</fullName>
    </submittedName>
</protein>
<feature type="non-terminal residue" evidence="1">
    <location>
        <position position="566"/>
    </location>
</feature>
<dbReference type="AlphaFoldDB" id="A0A4V3SBV5"/>
<organism evidence="1 2">
    <name type="scientific">Temnothorax longispinosus</name>
    <dbReference type="NCBI Taxonomy" id="300112"/>
    <lineage>
        <taxon>Eukaryota</taxon>
        <taxon>Metazoa</taxon>
        <taxon>Ecdysozoa</taxon>
        <taxon>Arthropoda</taxon>
        <taxon>Hexapoda</taxon>
        <taxon>Insecta</taxon>
        <taxon>Pterygota</taxon>
        <taxon>Neoptera</taxon>
        <taxon>Endopterygota</taxon>
        <taxon>Hymenoptera</taxon>
        <taxon>Apocrita</taxon>
        <taxon>Aculeata</taxon>
        <taxon>Formicoidea</taxon>
        <taxon>Formicidae</taxon>
        <taxon>Myrmicinae</taxon>
        <taxon>Temnothorax</taxon>
    </lineage>
</organism>
<evidence type="ECO:0000313" key="2">
    <source>
        <dbReference type="Proteomes" id="UP000310200"/>
    </source>
</evidence>
<gene>
    <name evidence="1" type="ORF">DBV15_09615</name>
</gene>
<evidence type="ECO:0000313" key="1">
    <source>
        <dbReference type="EMBL" id="TGZ54384.1"/>
    </source>
</evidence>
<keyword evidence="2" id="KW-1185">Reference proteome</keyword>
<comment type="caution">
    <text evidence="1">The sequence shown here is derived from an EMBL/GenBank/DDBJ whole genome shotgun (WGS) entry which is preliminary data.</text>
</comment>
<sequence>MDCEIPRDLQMSYLQAIQKIPGDTAGEKWRWIGRLILHQDSEDLEQLPPELLLIQDVEIAVKKKKHEEITLALKHEDLTIINRAFKASWFFDGSHKEIIDVAYFCERLFPYVSVNTRKRIVITLAHRLSGKDPVFAQQMFTAVASTYGIQTAYPLFMACDNNFVCKMIEEKGFVLPVEFVKKIFYKNPDLVVRFLKLLNPKQGNMTKRTPLAIGINKYKRFLPKLIKRRIEAFVELYETYRPSIVLSNTCAEIFLKKAKQHLIEKPLIYIRILPLRKINQYLMKSIFPSLLPNNMCDFSTNTMLDYLKYYPHDKKYELLRTSYETKYNANFLEAKNVTPDLLRFLPAEERIKQARIKIGKMVCAIPGDYETAWICYLPANEAIPVIKETINKTADENHRLDLIMQMMYACKINEDDDALSDTLTYVLNRHKNESCHVLEIILRHLFLKYDIPHLNRKQGSLVEEIAKLFRIKHNSIPTEILEALVLFKCIHNMPIEDLLDIMLERNTKFNMLTEYPQYEKQCLITFANLIQKKYLEDFLPKQGMFCRFVVAMYNFNDRCKRSRIEI</sequence>
<reference evidence="1 2" key="1">
    <citation type="journal article" date="2019" name="Philos. Trans. R. Soc. Lond., B, Biol. Sci.">
        <title>Ant behaviour and brain gene expression of defending hosts depend on the ecological success of the intruding social parasite.</title>
        <authorList>
            <person name="Kaur R."/>
            <person name="Stoldt M."/>
            <person name="Jongepier E."/>
            <person name="Feldmeyer B."/>
            <person name="Menzel F."/>
            <person name="Bornberg-Bauer E."/>
            <person name="Foitzik S."/>
        </authorList>
    </citation>
    <scope>NUCLEOTIDE SEQUENCE [LARGE SCALE GENOMIC DNA]</scope>
    <source>
        <tissue evidence="1">Whole body</tissue>
    </source>
</reference>
<name>A0A4V3SBV5_9HYME</name>
<dbReference type="EMBL" id="QBLH01000694">
    <property type="protein sequence ID" value="TGZ54384.1"/>
    <property type="molecule type" value="Genomic_DNA"/>
</dbReference>
<dbReference type="Proteomes" id="UP000310200">
    <property type="component" value="Unassembled WGS sequence"/>
</dbReference>